<dbReference type="AlphaFoldDB" id="X1IV80"/>
<feature type="non-terminal residue" evidence="1">
    <location>
        <position position="1"/>
    </location>
</feature>
<gene>
    <name evidence="1" type="ORF">S03H2_67133</name>
</gene>
<sequence length="48" mass="5818">TLAKLSFFKDFSLGDNKYMEYNYQNMNFGDIDNENLMKLRKKYNLKNV</sequence>
<protein>
    <submittedName>
        <fullName evidence="1">Uncharacterized protein</fullName>
    </submittedName>
</protein>
<evidence type="ECO:0000313" key="1">
    <source>
        <dbReference type="EMBL" id="GAH86351.1"/>
    </source>
</evidence>
<name>X1IV80_9ZZZZ</name>
<accession>X1IV80</accession>
<organism evidence="1">
    <name type="scientific">marine sediment metagenome</name>
    <dbReference type="NCBI Taxonomy" id="412755"/>
    <lineage>
        <taxon>unclassified sequences</taxon>
        <taxon>metagenomes</taxon>
        <taxon>ecological metagenomes</taxon>
    </lineage>
</organism>
<comment type="caution">
    <text evidence="1">The sequence shown here is derived from an EMBL/GenBank/DDBJ whole genome shotgun (WGS) entry which is preliminary data.</text>
</comment>
<proteinExistence type="predicted"/>
<reference evidence="1" key="1">
    <citation type="journal article" date="2014" name="Front. Microbiol.">
        <title>High frequency of phylogenetically diverse reductive dehalogenase-homologous genes in deep subseafloor sedimentary metagenomes.</title>
        <authorList>
            <person name="Kawai M."/>
            <person name="Futagami T."/>
            <person name="Toyoda A."/>
            <person name="Takaki Y."/>
            <person name="Nishi S."/>
            <person name="Hori S."/>
            <person name="Arai W."/>
            <person name="Tsubouchi T."/>
            <person name="Morono Y."/>
            <person name="Uchiyama I."/>
            <person name="Ito T."/>
            <person name="Fujiyama A."/>
            <person name="Inagaki F."/>
            <person name="Takami H."/>
        </authorList>
    </citation>
    <scope>NUCLEOTIDE SEQUENCE</scope>
    <source>
        <strain evidence="1">Expedition CK06-06</strain>
    </source>
</reference>
<dbReference type="EMBL" id="BARU01043902">
    <property type="protein sequence ID" value="GAH86351.1"/>
    <property type="molecule type" value="Genomic_DNA"/>
</dbReference>